<dbReference type="AlphaFoldDB" id="A0A8J6XEV6"/>
<organism evidence="7 8">
    <name type="scientific">Iningainema tapete BLCC-T55</name>
    <dbReference type="NCBI Taxonomy" id="2748662"/>
    <lineage>
        <taxon>Bacteria</taxon>
        <taxon>Bacillati</taxon>
        <taxon>Cyanobacteriota</taxon>
        <taxon>Cyanophyceae</taxon>
        <taxon>Nostocales</taxon>
        <taxon>Scytonemataceae</taxon>
        <taxon>Iningainema tapete</taxon>
    </lineage>
</organism>
<protein>
    <submittedName>
        <fullName evidence="7">IS200/IS605 family element transposase accessory protein TnpB</fullName>
    </submittedName>
</protein>
<evidence type="ECO:0000256" key="2">
    <source>
        <dbReference type="ARBA" id="ARBA00022578"/>
    </source>
</evidence>
<dbReference type="GO" id="GO:0032196">
    <property type="term" value="P:transposition"/>
    <property type="evidence" value="ECO:0007669"/>
    <property type="project" value="UniProtKB-KW"/>
</dbReference>
<comment type="caution">
    <text evidence="7">The sequence shown here is derived from an EMBL/GenBank/DDBJ whole genome shotgun (WGS) entry which is preliminary data.</text>
</comment>
<feature type="domain" description="Probable transposase IS891/IS1136/IS1341" evidence="5">
    <location>
        <begin position="201"/>
        <end position="296"/>
    </location>
</feature>
<name>A0A8J6XEV6_9CYAN</name>
<evidence type="ECO:0000256" key="3">
    <source>
        <dbReference type="ARBA" id="ARBA00023125"/>
    </source>
</evidence>
<dbReference type="EMBL" id="JACXAE010000013">
    <property type="protein sequence ID" value="MBD2771206.1"/>
    <property type="molecule type" value="Genomic_DNA"/>
</dbReference>
<reference evidence="7" key="1">
    <citation type="submission" date="2020-09" db="EMBL/GenBank/DDBJ databases">
        <title>Iningainema tapete sp. nov. (Scytonemataceae, Cyanobacteria) from greenhouses in central Florida (USA) produces two types of nodularin with biosynthetic potential for microcystin-LR and anabaenopeptins.</title>
        <authorList>
            <person name="Berthold D.E."/>
            <person name="Lefler F.W."/>
            <person name="Huang I.-S."/>
            <person name="Abdulla H."/>
            <person name="Zimba P.V."/>
            <person name="Laughinghouse H.D. IV."/>
        </authorList>
    </citation>
    <scope>NUCLEOTIDE SEQUENCE</scope>
    <source>
        <strain evidence="7">BLCCT55</strain>
    </source>
</reference>
<proteinExistence type="inferred from homology"/>
<evidence type="ECO:0000256" key="4">
    <source>
        <dbReference type="ARBA" id="ARBA00023172"/>
    </source>
</evidence>
<dbReference type="GO" id="GO:0006310">
    <property type="term" value="P:DNA recombination"/>
    <property type="evidence" value="ECO:0007669"/>
    <property type="project" value="UniProtKB-KW"/>
</dbReference>
<dbReference type="GO" id="GO:0003677">
    <property type="term" value="F:DNA binding"/>
    <property type="evidence" value="ECO:0007669"/>
    <property type="project" value="UniProtKB-KW"/>
</dbReference>
<accession>A0A8J6XEV6</accession>
<dbReference type="Proteomes" id="UP000629098">
    <property type="component" value="Unassembled WGS sequence"/>
</dbReference>
<evidence type="ECO:0000313" key="8">
    <source>
        <dbReference type="Proteomes" id="UP000629098"/>
    </source>
</evidence>
<dbReference type="InterPro" id="IPR001959">
    <property type="entry name" value="Transposase"/>
</dbReference>
<dbReference type="Pfam" id="PF01385">
    <property type="entry name" value="OrfB_IS605"/>
    <property type="match status" value="1"/>
</dbReference>
<evidence type="ECO:0000313" key="7">
    <source>
        <dbReference type="EMBL" id="MBD2771206.1"/>
    </source>
</evidence>
<keyword evidence="2" id="KW-0815">Transposition</keyword>
<keyword evidence="3" id="KW-0238">DNA-binding</keyword>
<dbReference type="Pfam" id="PF07282">
    <property type="entry name" value="Cas12f1-like_TNB"/>
    <property type="match status" value="1"/>
</dbReference>
<evidence type="ECO:0000259" key="6">
    <source>
        <dbReference type="Pfam" id="PF07282"/>
    </source>
</evidence>
<evidence type="ECO:0000259" key="5">
    <source>
        <dbReference type="Pfam" id="PF01385"/>
    </source>
</evidence>
<dbReference type="InterPro" id="IPR010095">
    <property type="entry name" value="Cas12f1-like_TNB"/>
</dbReference>
<dbReference type="RefSeq" id="WP_190825495.1">
    <property type="nucleotide sequence ID" value="NZ_CAWPPI010000013.1"/>
</dbReference>
<dbReference type="NCBIfam" id="TIGR01766">
    <property type="entry name" value="IS200/IS605 family accessory protein TnpB-like domain"/>
    <property type="match status" value="1"/>
</dbReference>
<keyword evidence="4" id="KW-0233">DNA recombination</keyword>
<dbReference type="NCBIfam" id="NF040570">
    <property type="entry name" value="guided_TnpB"/>
    <property type="match status" value="1"/>
</dbReference>
<gene>
    <name evidence="7" type="primary">tnpB</name>
    <name evidence="7" type="ORF">ICL16_03460</name>
</gene>
<evidence type="ECO:0000256" key="1">
    <source>
        <dbReference type="ARBA" id="ARBA00008761"/>
    </source>
</evidence>
<sequence length="439" mass="49901">MTDIIQTQLIRINLPEFETNILEFICRRSNSLWNQAIYYTHKNHELTHPTSFSPNVSYEQLAGDLKDEQNYKLLYSQVAQQTLKSVAEGFKSFKELLLMWRKGELPHMNGEPRPPKYRKKGGLFQVSYPAQALTFELDSPFVRVPLGQELTALEGVQYLYLPCPFGIQPEQICELTIIPRNREFYAVYSYKKQPLIAINLDKTKALGIDHGRDNWLTCVSNIGTSFIVDGLEIKSINQWHNKRVATIKEGKEADFWNNRLAKITEKRNRQMRDAVNKAARLVIDHCLENGISTVVFGWNPGQKQRTEMGKIGNQSFVQIPTGRLKERIKQMCDLHGIQFVETEEAYTSKSSFVDGDELPKHGEKPIGYKPSGKRVKRGLFRTGLNWYINADCNGAANCLRKVSTTLGLVLDGVSRGSLATPARLRIWNGASKRPLPGLA</sequence>
<feature type="domain" description="Cas12f1-like TNB" evidence="6">
    <location>
        <begin position="322"/>
        <end position="397"/>
    </location>
</feature>
<comment type="similarity">
    <text evidence="1">In the C-terminal section; belongs to the transposase 35 family.</text>
</comment>
<keyword evidence="8" id="KW-1185">Reference proteome</keyword>